<feature type="transmembrane region" description="Helical" evidence="1">
    <location>
        <begin position="36"/>
        <end position="58"/>
    </location>
</feature>
<name>X1J2K3_9ZZZZ</name>
<gene>
    <name evidence="2" type="ORF">S03H2_46462</name>
</gene>
<comment type="caution">
    <text evidence="2">The sequence shown here is derived from an EMBL/GenBank/DDBJ whole genome shotgun (WGS) entry which is preliminary data.</text>
</comment>
<keyword evidence="1" id="KW-0472">Membrane</keyword>
<keyword evidence="1" id="KW-0812">Transmembrane</keyword>
<dbReference type="AlphaFoldDB" id="X1J2K3"/>
<feature type="non-terminal residue" evidence="2">
    <location>
        <position position="266"/>
    </location>
</feature>
<dbReference type="EMBL" id="BARU01029173">
    <property type="protein sequence ID" value="GAH63978.1"/>
    <property type="molecule type" value="Genomic_DNA"/>
</dbReference>
<proteinExistence type="predicted"/>
<feature type="non-terminal residue" evidence="2">
    <location>
        <position position="1"/>
    </location>
</feature>
<accession>X1J2K3</accession>
<feature type="transmembrane region" description="Helical" evidence="1">
    <location>
        <begin position="70"/>
        <end position="88"/>
    </location>
</feature>
<keyword evidence="1" id="KW-1133">Transmembrane helix</keyword>
<feature type="transmembrane region" description="Helical" evidence="1">
    <location>
        <begin position="94"/>
        <end position="119"/>
    </location>
</feature>
<reference evidence="2" key="1">
    <citation type="journal article" date="2014" name="Front. Microbiol.">
        <title>High frequency of phylogenetically diverse reductive dehalogenase-homologous genes in deep subseafloor sedimentary metagenomes.</title>
        <authorList>
            <person name="Kawai M."/>
            <person name="Futagami T."/>
            <person name="Toyoda A."/>
            <person name="Takaki Y."/>
            <person name="Nishi S."/>
            <person name="Hori S."/>
            <person name="Arai W."/>
            <person name="Tsubouchi T."/>
            <person name="Morono Y."/>
            <person name="Uchiyama I."/>
            <person name="Ito T."/>
            <person name="Fujiyama A."/>
            <person name="Inagaki F."/>
            <person name="Takami H."/>
        </authorList>
    </citation>
    <scope>NUCLEOTIDE SEQUENCE</scope>
    <source>
        <strain evidence="2">Expedition CK06-06</strain>
    </source>
</reference>
<organism evidence="2">
    <name type="scientific">marine sediment metagenome</name>
    <dbReference type="NCBI Taxonomy" id="412755"/>
    <lineage>
        <taxon>unclassified sequences</taxon>
        <taxon>metagenomes</taxon>
        <taxon>ecological metagenomes</taxon>
    </lineage>
</organism>
<evidence type="ECO:0000256" key="1">
    <source>
        <dbReference type="SAM" id="Phobius"/>
    </source>
</evidence>
<sequence>ERQTGSLGYQIKLIKSAATEVALNFRDLLLPSIKGVMGGITTLLHIMGGLLTGFVELLEILPPLARQFTILAGAIGLVTLAIGPAKLLGGLSALLFAFGPIGLIIAGVVAALTSLVLWFKRTREETTEVRKEIAGSVFDLSKQRTELARTAIALGEYKDDQIKLRTALEGLADTYPEIRTLLMNENVTYEDAIKIVDELLELKTEEARVRKEELIVAIDAEIEAHTREIKKIGELAQRIKDAWPIWKQLLQLWHLIWYGTFDSIKA</sequence>
<evidence type="ECO:0000313" key="2">
    <source>
        <dbReference type="EMBL" id="GAH63978.1"/>
    </source>
</evidence>
<protein>
    <submittedName>
        <fullName evidence="2">Uncharacterized protein</fullName>
    </submittedName>
</protein>